<organism evidence="6">
    <name type="scientific">freshwater metagenome</name>
    <dbReference type="NCBI Taxonomy" id="449393"/>
    <lineage>
        <taxon>unclassified sequences</taxon>
        <taxon>metagenomes</taxon>
        <taxon>ecological metagenomes</taxon>
    </lineage>
</organism>
<dbReference type="GO" id="GO:0016987">
    <property type="term" value="F:sigma factor activity"/>
    <property type="evidence" value="ECO:0007669"/>
    <property type="project" value="UniProtKB-KW"/>
</dbReference>
<protein>
    <submittedName>
        <fullName evidence="6">Unannotated protein</fullName>
    </submittedName>
</protein>
<dbReference type="PANTHER" id="PTHR43133:SF61">
    <property type="entry name" value="ECF RNA POLYMERASE SIGMA FACTOR SIGC"/>
    <property type="match status" value="1"/>
</dbReference>
<dbReference type="InterPro" id="IPR013324">
    <property type="entry name" value="RNA_pol_sigma_r3/r4-like"/>
</dbReference>
<evidence type="ECO:0000256" key="4">
    <source>
        <dbReference type="ARBA" id="ARBA00023163"/>
    </source>
</evidence>
<gene>
    <name evidence="6" type="ORF">UFOPK1493_02356</name>
</gene>
<dbReference type="InterPro" id="IPR036388">
    <property type="entry name" value="WH-like_DNA-bd_sf"/>
</dbReference>
<dbReference type="SUPFAM" id="SSF88946">
    <property type="entry name" value="Sigma2 domain of RNA polymerase sigma factors"/>
    <property type="match status" value="1"/>
</dbReference>
<dbReference type="SUPFAM" id="SSF88659">
    <property type="entry name" value="Sigma3 and sigma4 domains of RNA polymerase sigma factors"/>
    <property type="match status" value="1"/>
</dbReference>
<evidence type="ECO:0000313" key="6">
    <source>
        <dbReference type="EMBL" id="CAB4570477.1"/>
    </source>
</evidence>
<keyword evidence="2" id="KW-0805">Transcription regulation</keyword>
<name>A0A6J6E2I4_9ZZZZ</name>
<accession>A0A6J6E2I4</accession>
<evidence type="ECO:0000256" key="3">
    <source>
        <dbReference type="ARBA" id="ARBA00023082"/>
    </source>
</evidence>
<reference evidence="6" key="1">
    <citation type="submission" date="2020-05" db="EMBL/GenBank/DDBJ databases">
        <authorList>
            <person name="Chiriac C."/>
            <person name="Salcher M."/>
            <person name="Ghai R."/>
            <person name="Kavagutti S V."/>
        </authorList>
    </citation>
    <scope>NUCLEOTIDE SEQUENCE</scope>
</reference>
<sequence>MDPDRDLDELTSLALTARDGDRSALEELCRRLQQPVYRIALRFTGHPEDAKDAAQEILVRIVTHLGSFEARSRFTTWMYTLATRQLLRSVKRPTEASVLGPEAFGAFIDGNLGDPWSTEDEVAYRELCADVRLSCTYGMLLCLSREQRIAYLLGDVLGFTDIDGALVCDVTPAAFRQRLSRARATMRDLMGERCGLVRSANPCRCNRLVTASIDKGILDPANPAFARHAGVVLPIPTTTLERAAAELDLALATAEVYRSSPRVEAPIAVWSDLAGSLPELLERSSDEATAFNS</sequence>
<keyword evidence="3" id="KW-0731">Sigma factor</keyword>
<dbReference type="InterPro" id="IPR013325">
    <property type="entry name" value="RNA_pol_sigma_r2"/>
</dbReference>
<dbReference type="GO" id="GO:0006352">
    <property type="term" value="P:DNA-templated transcription initiation"/>
    <property type="evidence" value="ECO:0007669"/>
    <property type="project" value="InterPro"/>
</dbReference>
<dbReference type="Gene3D" id="1.10.1740.10">
    <property type="match status" value="1"/>
</dbReference>
<dbReference type="Gene3D" id="1.10.10.10">
    <property type="entry name" value="Winged helix-like DNA-binding domain superfamily/Winged helix DNA-binding domain"/>
    <property type="match status" value="1"/>
</dbReference>
<dbReference type="InterPro" id="IPR039425">
    <property type="entry name" value="RNA_pol_sigma-70-like"/>
</dbReference>
<dbReference type="AlphaFoldDB" id="A0A6J6E2I4"/>
<feature type="domain" description="RNA polymerase sigma-70 region 2" evidence="5">
    <location>
        <begin position="29"/>
        <end position="92"/>
    </location>
</feature>
<evidence type="ECO:0000259" key="5">
    <source>
        <dbReference type="Pfam" id="PF04542"/>
    </source>
</evidence>
<dbReference type="InterPro" id="IPR007627">
    <property type="entry name" value="RNA_pol_sigma70_r2"/>
</dbReference>
<comment type="similarity">
    <text evidence="1">Belongs to the sigma-70 factor family. ECF subfamily.</text>
</comment>
<dbReference type="PANTHER" id="PTHR43133">
    <property type="entry name" value="RNA POLYMERASE ECF-TYPE SIGMA FACTO"/>
    <property type="match status" value="1"/>
</dbReference>
<evidence type="ECO:0000256" key="1">
    <source>
        <dbReference type="ARBA" id="ARBA00010641"/>
    </source>
</evidence>
<proteinExistence type="inferred from homology"/>
<keyword evidence="4" id="KW-0804">Transcription</keyword>
<evidence type="ECO:0000256" key="2">
    <source>
        <dbReference type="ARBA" id="ARBA00023015"/>
    </source>
</evidence>
<dbReference type="EMBL" id="CAEZSR010000093">
    <property type="protein sequence ID" value="CAB4570477.1"/>
    <property type="molecule type" value="Genomic_DNA"/>
</dbReference>
<dbReference type="Pfam" id="PF04542">
    <property type="entry name" value="Sigma70_r2"/>
    <property type="match status" value="1"/>
</dbReference>